<proteinExistence type="predicted"/>
<evidence type="ECO:0000313" key="1">
    <source>
        <dbReference type="EMBL" id="KKM24669.1"/>
    </source>
</evidence>
<dbReference type="EMBL" id="LAZR01012876">
    <property type="protein sequence ID" value="KKM24669.1"/>
    <property type="molecule type" value="Genomic_DNA"/>
</dbReference>
<sequence length="75" mass="8496">MTHKDYIVLAQAIQNGRHDALGVEPELDSQAIEYTIDTIAVFIANALLNDNPRFDHAHFLRVVREEKALTSRPPQ</sequence>
<gene>
    <name evidence="1" type="ORF">LCGC14_1602720</name>
</gene>
<organism evidence="1">
    <name type="scientific">marine sediment metagenome</name>
    <dbReference type="NCBI Taxonomy" id="412755"/>
    <lineage>
        <taxon>unclassified sequences</taxon>
        <taxon>metagenomes</taxon>
        <taxon>ecological metagenomes</taxon>
    </lineage>
</organism>
<reference evidence="1" key="1">
    <citation type="journal article" date="2015" name="Nature">
        <title>Complex archaea that bridge the gap between prokaryotes and eukaryotes.</title>
        <authorList>
            <person name="Spang A."/>
            <person name="Saw J.H."/>
            <person name="Jorgensen S.L."/>
            <person name="Zaremba-Niedzwiedzka K."/>
            <person name="Martijn J."/>
            <person name="Lind A.E."/>
            <person name="van Eijk R."/>
            <person name="Schleper C."/>
            <person name="Guy L."/>
            <person name="Ettema T.J."/>
        </authorList>
    </citation>
    <scope>NUCLEOTIDE SEQUENCE</scope>
</reference>
<dbReference type="AlphaFoldDB" id="A0A0F9IX68"/>
<protein>
    <submittedName>
        <fullName evidence="1">Uncharacterized protein</fullName>
    </submittedName>
</protein>
<comment type="caution">
    <text evidence="1">The sequence shown here is derived from an EMBL/GenBank/DDBJ whole genome shotgun (WGS) entry which is preliminary data.</text>
</comment>
<name>A0A0F9IX68_9ZZZZ</name>
<accession>A0A0F9IX68</accession>